<dbReference type="Proteomes" id="UP000439994">
    <property type="component" value="Unassembled WGS sequence"/>
</dbReference>
<feature type="transmembrane region" description="Helical" evidence="1">
    <location>
        <begin position="6"/>
        <end position="27"/>
    </location>
</feature>
<keyword evidence="1" id="KW-0812">Transmembrane</keyword>
<dbReference type="AlphaFoldDB" id="A0A6N8F9K6"/>
<accession>A0A6N8F9K6</accession>
<evidence type="ECO:0000313" key="2">
    <source>
        <dbReference type="EMBL" id="MUH72844.1"/>
    </source>
</evidence>
<proteinExistence type="predicted"/>
<name>A0A6N8F9K6_9GAMM</name>
<organism evidence="2 3">
    <name type="scientific">Psychrosphaera haliotis</name>
    <dbReference type="NCBI Taxonomy" id="555083"/>
    <lineage>
        <taxon>Bacteria</taxon>
        <taxon>Pseudomonadati</taxon>
        <taxon>Pseudomonadota</taxon>
        <taxon>Gammaproteobacteria</taxon>
        <taxon>Alteromonadales</taxon>
        <taxon>Pseudoalteromonadaceae</taxon>
        <taxon>Psychrosphaera</taxon>
    </lineage>
</organism>
<keyword evidence="3" id="KW-1185">Reference proteome</keyword>
<protein>
    <submittedName>
        <fullName evidence="2">DUF2065 family protein</fullName>
    </submittedName>
</protein>
<comment type="caution">
    <text evidence="2">The sequence shown here is derived from an EMBL/GenBank/DDBJ whole genome shotgun (WGS) entry which is preliminary data.</text>
</comment>
<evidence type="ECO:0000256" key="1">
    <source>
        <dbReference type="SAM" id="Phobius"/>
    </source>
</evidence>
<dbReference type="EMBL" id="WOCD01000003">
    <property type="protein sequence ID" value="MUH72844.1"/>
    <property type="molecule type" value="Genomic_DNA"/>
</dbReference>
<keyword evidence="1" id="KW-1133">Transmembrane helix</keyword>
<dbReference type="RefSeq" id="WP_155695991.1">
    <property type="nucleotide sequence ID" value="NZ_BAAAFQ010000004.1"/>
</dbReference>
<dbReference type="OrthoDB" id="9182237at2"/>
<gene>
    <name evidence="2" type="ORF">GNP35_10260</name>
</gene>
<dbReference type="PANTHER" id="PTHR38602:SF1">
    <property type="entry name" value="INNER MEMBRANE PROTEIN"/>
    <property type="match status" value="1"/>
</dbReference>
<sequence>MDIDWFVVIAMVLIVEGMMPLLFPKTWRSYIQKLSKEPIGVIRQVGLVLFTIGLLLLWFR</sequence>
<dbReference type="Pfam" id="PF09838">
    <property type="entry name" value="DUF2065"/>
    <property type="match status" value="1"/>
</dbReference>
<feature type="transmembrane region" description="Helical" evidence="1">
    <location>
        <begin position="39"/>
        <end position="59"/>
    </location>
</feature>
<dbReference type="PANTHER" id="PTHR38602">
    <property type="entry name" value="INNER MEMBRANE PROTEIN-RELATED"/>
    <property type="match status" value="1"/>
</dbReference>
<evidence type="ECO:0000313" key="3">
    <source>
        <dbReference type="Proteomes" id="UP000439994"/>
    </source>
</evidence>
<reference evidence="2 3" key="1">
    <citation type="submission" date="2019-11" db="EMBL/GenBank/DDBJ databases">
        <title>P. haliotis isolates from Z. marina roots.</title>
        <authorList>
            <person name="Cohen M."/>
            <person name="Jospin G."/>
            <person name="Eisen J.A."/>
            <person name="Coil D.A."/>
        </authorList>
    </citation>
    <scope>NUCLEOTIDE SEQUENCE [LARGE SCALE GENOMIC DNA]</scope>
    <source>
        <strain evidence="2 3">UCD-MCMsp1aY</strain>
    </source>
</reference>
<dbReference type="InterPro" id="IPR019201">
    <property type="entry name" value="DUF2065"/>
</dbReference>
<keyword evidence="1" id="KW-0472">Membrane</keyword>